<keyword evidence="2" id="KW-1185">Reference proteome</keyword>
<dbReference type="Proteomes" id="UP000265618">
    <property type="component" value="Unassembled WGS sequence"/>
</dbReference>
<feature type="non-terminal residue" evidence="1">
    <location>
        <position position="338"/>
    </location>
</feature>
<reference evidence="1 2" key="1">
    <citation type="journal article" date="2018" name="PLoS ONE">
        <title>The draft genome of Kipferlia bialata reveals reductive genome evolution in fornicate parasites.</title>
        <authorList>
            <person name="Tanifuji G."/>
            <person name="Takabayashi S."/>
            <person name="Kume K."/>
            <person name="Takagi M."/>
            <person name="Nakayama T."/>
            <person name="Kamikawa R."/>
            <person name="Inagaki Y."/>
            <person name="Hashimoto T."/>
        </authorList>
    </citation>
    <scope>NUCLEOTIDE SEQUENCE [LARGE SCALE GENOMIC DNA]</scope>
    <source>
        <strain evidence="1">NY0173</strain>
    </source>
</reference>
<name>A0A9K3CUA2_9EUKA</name>
<dbReference type="AlphaFoldDB" id="A0A9K3CUA2"/>
<accession>A0A9K3CUA2</accession>
<protein>
    <submittedName>
        <fullName evidence="1">Uncharacterized protein</fullName>
    </submittedName>
</protein>
<gene>
    <name evidence="1" type="ORF">KIPB_004597</name>
</gene>
<evidence type="ECO:0000313" key="2">
    <source>
        <dbReference type="Proteomes" id="UP000265618"/>
    </source>
</evidence>
<organism evidence="1 2">
    <name type="scientific">Kipferlia bialata</name>
    <dbReference type="NCBI Taxonomy" id="797122"/>
    <lineage>
        <taxon>Eukaryota</taxon>
        <taxon>Metamonada</taxon>
        <taxon>Carpediemonas-like organisms</taxon>
        <taxon>Kipferlia</taxon>
    </lineage>
</organism>
<dbReference type="EMBL" id="BDIP01000992">
    <property type="protein sequence ID" value="GIQ83296.1"/>
    <property type="molecule type" value="Genomic_DNA"/>
</dbReference>
<sequence>MFSAQSKVLLNIWTGDTTSLPEIDSVEHVQAITPSGTDVDFQHQPPGDVIGAVEPCGDKPLYYLQTVSGHELVVSGDTLVRTSDSTSVRVADLKPDGDNKLPAVAVTHAKVSSARYESGAWDTLNDTEFLEQQRRRPIITEAEMEKNLVVTGLTHEARKDVMSRFKTVGIVPVLMGAQTSLLFRVLGAISSSGIVTVTRGSTLEKLKIRVALVHHAEGVLTQIADEIDSFGLGQADLADLGEAETRELLPRFYTGILSAARLSESMRLLTLPQHFALLLLALGLVPGPPLKVNSVPACVRALSPFHQHIEAYLAGLLSIRPVAVYRKPCRRPFFRDPQ</sequence>
<proteinExistence type="predicted"/>
<evidence type="ECO:0000313" key="1">
    <source>
        <dbReference type="EMBL" id="GIQ83296.1"/>
    </source>
</evidence>
<comment type="caution">
    <text evidence="1">The sequence shown here is derived from an EMBL/GenBank/DDBJ whole genome shotgun (WGS) entry which is preliminary data.</text>
</comment>